<feature type="domain" description="C2" evidence="2">
    <location>
        <begin position="1"/>
        <end position="101"/>
    </location>
</feature>
<gene>
    <name evidence="3" type="ORF">AMAG_04853</name>
</gene>
<accession>A0A0L0S6A5</accession>
<dbReference type="Pfam" id="PF00168">
    <property type="entry name" value="C2"/>
    <property type="match status" value="1"/>
</dbReference>
<dbReference type="InterPro" id="IPR000008">
    <property type="entry name" value="C2_dom"/>
</dbReference>
<feature type="compositionally biased region" description="Polar residues" evidence="1">
    <location>
        <begin position="171"/>
        <end position="182"/>
    </location>
</feature>
<sequence>MTASLEVNIIEARGLKDEELIGKIDSYFIILVGGEKQRTRTFKDSGKNPTINERLSFTLPEGVRQFNLEVYDDDFGKDDFIGGNIVDLSRAFATGREETWVPLLTRMGRRAGEVHIIISTRQGGANFQQGQAQQQGQYNQGGNPQFNQGGNPQFNQGGNPQFNQGGNPQFLQQSSSPVQSSYKPVKDHSTLETVAMVGAGVAGAAALGFLGKQALDAYKKKDHKDGAHPSAPAAGKH</sequence>
<dbReference type="AlphaFoldDB" id="A0A0L0S6A5"/>
<dbReference type="SUPFAM" id="SSF49562">
    <property type="entry name" value="C2 domain (Calcium/lipid-binding domain, CaLB)"/>
    <property type="match status" value="1"/>
</dbReference>
<proteinExistence type="predicted"/>
<evidence type="ECO:0000313" key="4">
    <source>
        <dbReference type="Proteomes" id="UP000054350"/>
    </source>
</evidence>
<reference evidence="4" key="2">
    <citation type="submission" date="2009-11" db="EMBL/GenBank/DDBJ databases">
        <title>The Genome Sequence of Allomyces macrogynus strain ATCC 38327.</title>
        <authorList>
            <consortium name="The Broad Institute Genome Sequencing Platform"/>
            <person name="Russ C."/>
            <person name="Cuomo C."/>
            <person name="Shea T."/>
            <person name="Young S.K."/>
            <person name="Zeng Q."/>
            <person name="Koehrsen M."/>
            <person name="Haas B."/>
            <person name="Borodovsky M."/>
            <person name="Guigo R."/>
            <person name="Alvarado L."/>
            <person name="Berlin A."/>
            <person name="Borenstein D."/>
            <person name="Chen Z."/>
            <person name="Engels R."/>
            <person name="Freedman E."/>
            <person name="Gellesch M."/>
            <person name="Goldberg J."/>
            <person name="Griggs A."/>
            <person name="Gujja S."/>
            <person name="Heiman D."/>
            <person name="Hepburn T."/>
            <person name="Howarth C."/>
            <person name="Jen D."/>
            <person name="Larson L."/>
            <person name="Lewis B."/>
            <person name="Mehta T."/>
            <person name="Park D."/>
            <person name="Pearson M."/>
            <person name="Roberts A."/>
            <person name="Saif S."/>
            <person name="Shenoy N."/>
            <person name="Sisk P."/>
            <person name="Stolte C."/>
            <person name="Sykes S."/>
            <person name="Walk T."/>
            <person name="White J."/>
            <person name="Yandava C."/>
            <person name="Burger G."/>
            <person name="Gray M.W."/>
            <person name="Holland P.W.H."/>
            <person name="King N."/>
            <person name="Lang F.B.F."/>
            <person name="Roger A.J."/>
            <person name="Ruiz-Trillo I."/>
            <person name="Lander E."/>
            <person name="Nusbaum C."/>
        </authorList>
    </citation>
    <scope>NUCLEOTIDE SEQUENCE [LARGE SCALE GENOMIC DNA]</scope>
    <source>
        <strain evidence="4">ATCC 38327</strain>
    </source>
</reference>
<name>A0A0L0S6A5_ALLM3</name>
<dbReference type="InterPro" id="IPR052981">
    <property type="entry name" value="Ingression_C2_domain"/>
</dbReference>
<keyword evidence="4" id="KW-1185">Reference proteome</keyword>
<dbReference type="VEuPathDB" id="FungiDB:AMAG_04853"/>
<dbReference type="OMA" id="EITVRIM"/>
<dbReference type="Proteomes" id="UP000054350">
    <property type="component" value="Unassembled WGS sequence"/>
</dbReference>
<organism evidence="3 4">
    <name type="scientific">Allomyces macrogynus (strain ATCC 38327)</name>
    <name type="common">Allomyces javanicus var. macrogynus</name>
    <dbReference type="NCBI Taxonomy" id="578462"/>
    <lineage>
        <taxon>Eukaryota</taxon>
        <taxon>Fungi</taxon>
        <taxon>Fungi incertae sedis</taxon>
        <taxon>Blastocladiomycota</taxon>
        <taxon>Blastocladiomycetes</taxon>
        <taxon>Blastocladiales</taxon>
        <taxon>Blastocladiaceae</taxon>
        <taxon>Allomyces</taxon>
    </lineage>
</organism>
<protein>
    <recommendedName>
        <fullName evidence="2">C2 domain-containing protein</fullName>
    </recommendedName>
</protein>
<dbReference type="PANTHER" id="PTHR47052:SF3">
    <property type="entry name" value="INGRESSION PROTEIN 1"/>
    <property type="match status" value="1"/>
</dbReference>
<evidence type="ECO:0000256" key="1">
    <source>
        <dbReference type="SAM" id="MobiDB-lite"/>
    </source>
</evidence>
<feature type="compositionally biased region" description="Low complexity" evidence="1">
    <location>
        <begin position="125"/>
        <end position="170"/>
    </location>
</feature>
<evidence type="ECO:0000313" key="3">
    <source>
        <dbReference type="EMBL" id="KNE58027.1"/>
    </source>
</evidence>
<dbReference type="PROSITE" id="PS50004">
    <property type="entry name" value="C2"/>
    <property type="match status" value="1"/>
</dbReference>
<dbReference type="STRING" id="578462.A0A0L0S6A5"/>
<reference evidence="3 4" key="1">
    <citation type="submission" date="2009-11" db="EMBL/GenBank/DDBJ databases">
        <title>Annotation of Allomyces macrogynus ATCC 38327.</title>
        <authorList>
            <consortium name="The Broad Institute Genome Sequencing Platform"/>
            <person name="Russ C."/>
            <person name="Cuomo C."/>
            <person name="Burger G."/>
            <person name="Gray M.W."/>
            <person name="Holland P.W.H."/>
            <person name="King N."/>
            <person name="Lang F.B.F."/>
            <person name="Roger A.J."/>
            <person name="Ruiz-Trillo I."/>
            <person name="Young S.K."/>
            <person name="Zeng Q."/>
            <person name="Gargeya S."/>
            <person name="Fitzgerald M."/>
            <person name="Haas B."/>
            <person name="Abouelleil A."/>
            <person name="Alvarado L."/>
            <person name="Arachchi H.M."/>
            <person name="Berlin A."/>
            <person name="Chapman S.B."/>
            <person name="Gearin G."/>
            <person name="Goldberg J."/>
            <person name="Griggs A."/>
            <person name="Gujja S."/>
            <person name="Hansen M."/>
            <person name="Heiman D."/>
            <person name="Howarth C."/>
            <person name="Larimer J."/>
            <person name="Lui A."/>
            <person name="MacDonald P.J.P."/>
            <person name="McCowen C."/>
            <person name="Montmayeur A."/>
            <person name="Murphy C."/>
            <person name="Neiman D."/>
            <person name="Pearson M."/>
            <person name="Priest M."/>
            <person name="Roberts A."/>
            <person name="Saif S."/>
            <person name="Shea T."/>
            <person name="Sisk P."/>
            <person name="Stolte C."/>
            <person name="Sykes S."/>
            <person name="Wortman J."/>
            <person name="Nusbaum C."/>
            <person name="Birren B."/>
        </authorList>
    </citation>
    <scope>NUCLEOTIDE SEQUENCE [LARGE SCALE GENOMIC DNA]</scope>
    <source>
        <strain evidence="3 4">ATCC 38327</strain>
    </source>
</reference>
<dbReference type="Gene3D" id="2.60.40.150">
    <property type="entry name" value="C2 domain"/>
    <property type="match status" value="1"/>
</dbReference>
<dbReference type="InterPro" id="IPR035892">
    <property type="entry name" value="C2_domain_sf"/>
</dbReference>
<dbReference type="eggNOG" id="KOG1030">
    <property type="taxonomic scope" value="Eukaryota"/>
</dbReference>
<dbReference type="EMBL" id="GG745332">
    <property type="protein sequence ID" value="KNE58027.1"/>
    <property type="molecule type" value="Genomic_DNA"/>
</dbReference>
<dbReference type="SMART" id="SM00239">
    <property type="entry name" value="C2"/>
    <property type="match status" value="1"/>
</dbReference>
<feature type="region of interest" description="Disordered" evidence="1">
    <location>
        <begin position="125"/>
        <end position="183"/>
    </location>
</feature>
<evidence type="ECO:0000259" key="2">
    <source>
        <dbReference type="PROSITE" id="PS50004"/>
    </source>
</evidence>
<dbReference type="PANTHER" id="PTHR47052">
    <property type="entry name" value="CONSERVED SERINE PROLINE-RICH PROTEIN (AFU_ORTHOLOGUE AFUA_2G01790)"/>
    <property type="match status" value="1"/>
</dbReference>
<dbReference type="OrthoDB" id="270970at2759"/>